<reference evidence="2" key="1">
    <citation type="submission" date="2015-01" db="EMBL/GenBank/DDBJ databases">
        <title>Draft genome sequence of Rhodococcus pyridinivorans strain KG-16, a hydrocarbon-degrading bacterium.</title>
        <authorList>
            <person name="Aggarwal R.K."/>
            <person name="Dawar C."/>
        </authorList>
    </citation>
    <scope>NUCLEOTIDE SEQUENCE [LARGE SCALE GENOMIC DNA]</scope>
    <source>
        <strain evidence="2">KG-16</strain>
    </source>
</reference>
<gene>
    <name evidence="1" type="ORF">Z045_23315</name>
</gene>
<comment type="caution">
    <text evidence="1">The sequence shown here is derived from an EMBL/GenBank/DDBJ whole genome shotgun (WGS) entry which is preliminary data.</text>
</comment>
<dbReference type="AlphaFoldDB" id="A0A0V9UE70"/>
<protein>
    <submittedName>
        <fullName evidence="1">Uncharacterized protein</fullName>
    </submittedName>
</protein>
<organism evidence="1 2">
    <name type="scientific">Rhodococcus pyridinivorans KG-16</name>
    <dbReference type="NCBI Taxonomy" id="1441730"/>
    <lineage>
        <taxon>Bacteria</taxon>
        <taxon>Bacillati</taxon>
        <taxon>Actinomycetota</taxon>
        <taxon>Actinomycetes</taxon>
        <taxon>Mycobacteriales</taxon>
        <taxon>Nocardiaceae</taxon>
        <taxon>Rhodococcus</taxon>
    </lineage>
</organism>
<name>A0A0V9UE70_9NOCA</name>
<evidence type="ECO:0000313" key="1">
    <source>
        <dbReference type="EMBL" id="KSZ56370.1"/>
    </source>
</evidence>
<evidence type="ECO:0000313" key="2">
    <source>
        <dbReference type="Proteomes" id="UP000053060"/>
    </source>
</evidence>
<dbReference type="PATRIC" id="fig|1441730.3.peg.4882"/>
<accession>A0A0V9UE70</accession>
<dbReference type="EMBL" id="AZXY01000016">
    <property type="protein sequence ID" value="KSZ56370.1"/>
    <property type="molecule type" value="Genomic_DNA"/>
</dbReference>
<reference evidence="1 2" key="2">
    <citation type="journal article" date="2016" name="Genome Announc.">
        <title>Draft Genome Sequence of a Versatile Hydrocarbon-Degrading Bacterium, Rhodococcus pyridinivorans Strain KG-16, Collected from Oil Fields in India.</title>
        <authorList>
            <person name="Aggarwal R.K."/>
            <person name="Dawar C."/>
            <person name="Phanindranath R."/>
            <person name="Mutnuri L."/>
            <person name="Dayal A.M."/>
        </authorList>
    </citation>
    <scope>NUCLEOTIDE SEQUENCE [LARGE SCALE GENOMIC DNA]</scope>
    <source>
        <strain evidence="1 2">KG-16</strain>
    </source>
</reference>
<sequence length="60" mass="6369">MVNISEVTPNRIAWFEVASASRRSLWTVTVEMSRAASSGRGMTAMPLHASSRVMSAASAG</sequence>
<proteinExistence type="predicted"/>
<dbReference type="Proteomes" id="UP000053060">
    <property type="component" value="Unassembled WGS sequence"/>
</dbReference>